<dbReference type="GeneTree" id="ENSGT01150000286931"/>
<dbReference type="Gene3D" id="3.30.160.60">
    <property type="entry name" value="Classic Zinc Finger"/>
    <property type="match status" value="1"/>
</dbReference>
<dbReference type="SMART" id="SM00184">
    <property type="entry name" value="RING"/>
    <property type="match status" value="1"/>
</dbReference>
<dbReference type="Pfam" id="PF00622">
    <property type="entry name" value="SPRY"/>
    <property type="match status" value="1"/>
</dbReference>
<dbReference type="InterPro" id="IPR006574">
    <property type="entry name" value="PRY"/>
</dbReference>
<dbReference type="SMART" id="SM00589">
    <property type="entry name" value="PRY"/>
    <property type="match status" value="1"/>
</dbReference>
<dbReference type="GO" id="GO:0005737">
    <property type="term" value="C:cytoplasm"/>
    <property type="evidence" value="ECO:0007669"/>
    <property type="project" value="UniProtKB-ARBA"/>
</dbReference>
<feature type="domain" description="B box-type" evidence="9">
    <location>
        <begin position="164"/>
        <end position="204"/>
    </location>
</feature>
<organism evidence="11 12">
    <name type="scientific">Dicentrarchus labrax</name>
    <name type="common">European seabass</name>
    <name type="synonym">Morone labrax</name>
    <dbReference type="NCBI Taxonomy" id="13489"/>
    <lineage>
        <taxon>Eukaryota</taxon>
        <taxon>Metazoa</taxon>
        <taxon>Chordata</taxon>
        <taxon>Craniata</taxon>
        <taxon>Vertebrata</taxon>
        <taxon>Euteleostomi</taxon>
        <taxon>Actinopterygii</taxon>
        <taxon>Neopterygii</taxon>
        <taxon>Teleostei</taxon>
        <taxon>Neoteleostei</taxon>
        <taxon>Acanthomorphata</taxon>
        <taxon>Eupercaria</taxon>
        <taxon>Moronidae</taxon>
        <taxon>Dicentrarchus</taxon>
    </lineage>
</organism>
<dbReference type="InterPro" id="IPR003877">
    <property type="entry name" value="SPRY_dom"/>
</dbReference>
<keyword evidence="12" id="KW-1185">Reference proteome</keyword>
<reference evidence="11" key="1">
    <citation type="submission" date="2025-08" db="UniProtKB">
        <authorList>
            <consortium name="Ensembl"/>
        </authorList>
    </citation>
    <scope>IDENTIFICATION</scope>
</reference>
<feature type="coiled-coil region" evidence="7">
    <location>
        <begin position="208"/>
        <end position="243"/>
    </location>
</feature>
<dbReference type="PROSITE" id="PS50089">
    <property type="entry name" value="ZF_RING_2"/>
    <property type="match status" value="1"/>
</dbReference>
<dbReference type="InterPro" id="IPR000315">
    <property type="entry name" value="Znf_B-box"/>
</dbReference>
<evidence type="ECO:0000313" key="11">
    <source>
        <dbReference type="Ensembl" id="ENSDLAP00005010685.2"/>
    </source>
</evidence>
<evidence type="ECO:0000256" key="5">
    <source>
        <dbReference type="ARBA" id="ARBA00022859"/>
    </source>
</evidence>
<dbReference type="PANTHER" id="PTHR25465">
    <property type="entry name" value="B-BOX DOMAIN CONTAINING"/>
    <property type="match status" value="1"/>
</dbReference>
<feature type="domain" description="RING-type" evidence="8">
    <location>
        <begin position="19"/>
        <end position="70"/>
    </location>
</feature>
<dbReference type="OMA" id="FKVCSRT"/>
<keyword evidence="7" id="KW-0175">Coiled coil</keyword>
<feature type="domain" description="B30.2/SPRY" evidence="10">
    <location>
        <begin position="381"/>
        <end position="571"/>
    </location>
</feature>
<dbReference type="SUPFAM" id="SSF57850">
    <property type="entry name" value="RING/U-box"/>
    <property type="match status" value="1"/>
</dbReference>
<evidence type="ECO:0000313" key="12">
    <source>
        <dbReference type="Proteomes" id="UP000694389"/>
    </source>
</evidence>
<proteinExistence type="predicted"/>
<dbReference type="PRINTS" id="PR01407">
    <property type="entry name" value="BUTYPHLNCDUF"/>
</dbReference>
<keyword evidence="4" id="KW-0862">Zinc</keyword>
<reference evidence="11" key="2">
    <citation type="submission" date="2025-09" db="UniProtKB">
        <authorList>
            <consortium name="Ensembl"/>
        </authorList>
    </citation>
    <scope>IDENTIFICATION</scope>
</reference>
<evidence type="ECO:0008006" key="13">
    <source>
        <dbReference type="Google" id="ProtNLM"/>
    </source>
</evidence>
<dbReference type="RefSeq" id="XP_051258408.1">
    <property type="nucleotide sequence ID" value="XM_051402448.1"/>
</dbReference>
<dbReference type="InterPro" id="IPR001870">
    <property type="entry name" value="B30.2/SPRY"/>
</dbReference>
<evidence type="ECO:0000256" key="4">
    <source>
        <dbReference type="ARBA" id="ARBA00022833"/>
    </source>
</evidence>
<dbReference type="InterPro" id="IPR003879">
    <property type="entry name" value="Butyrophylin_SPRY"/>
</dbReference>
<feature type="coiled-coil region" evidence="7">
    <location>
        <begin position="268"/>
        <end position="311"/>
    </location>
</feature>
<gene>
    <name evidence="11" type="primary">LOC127364686</name>
</gene>
<dbReference type="InterPro" id="IPR017907">
    <property type="entry name" value="Znf_RING_CS"/>
</dbReference>
<name>A0A8C4DZ72_DICLA</name>
<dbReference type="PROSITE" id="PS00518">
    <property type="entry name" value="ZF_RING_1"/>
    <property type="match status" value="1"/>
</dbReference>
<sequence>MAEPREERRVELDRSQFCCPICLDLLKEPVAIHCGHNYCHSCIEGCWDHGEAEEEEKKKKKGQYSCPQCRETFHPRPVLRRNNTLAEVVEKLKKTSAQQLSPPAAVPCAGPADVACDFCCGTGPNKATMSCLTCLASYCPAHLEPHSSVPVLKKHQLVSATVPLQQKMCTKHNKLLEVYCRTDKKFICYLCVIDEHKSHCTVSAAAERDEEQEQLIVSQKKIQEREKERKEELNELVQALKDFQSCSRAAVQTGDKIFDEMISSIKRKHTLAKQLIKAREKMAVAQAEELQLQLEEEIAKLRRRHTELEQLIRTNDHIHFIQTFQSLSTSCESPDLPPDLVVRPERWFKTVTDLVSKLRDDIERLMNDTWRTVSATVSTIDVVLPPVPKTREQFLRYCCPLTLNENSANNYLSISQESRRVTREDLALYCSAHSERFTNAMQVLCTEGLTERCYWEVSWSGSNLSVAVSYKDISRSYSRESEFGNNDKSWSFECFQFGYSFQHNRNSVTLLGPQSSRIGVYLDHKAGILSFYSVSDKMTLLHKVHATFSQPLYPGLKLIYGNSWAELIKLW</sequence>
<evidence type="ECO:0000259" key="9">
    <source>
        <dbReference type="PROSITE" id="PS50119"/>
    </source>
</evidence>
<dbReference type="SMART" id="SM00336">
    <property type="entry name" value="BBOX"/>
    <property type="match status" value="2"/>
</dbReference>
<accession>A0A8C4DZ72</accession>
<dbReference type="InterPro" id="IPR058030">
    <property type="entry name" value="TRIM8/14/16/25/29/45/65_CC"/>
</dbReference>
<dbReference type="PROSITE" id="PS50119">
    <property type="entry name" value="ZF_BBOX"/>
    <property type="match status" value="1"/>
</dbReference>
<dbReference type="Proteomes" id="UP000694389">
    <property type="component" value="Unassembled WGS sequence"/>
</dbReference>
<evidence type="ECO:0000256" key="2">
    <source>
        <dbReference type="ARBA" id="ARBA00022723"/>
    </source>
</evidence>
<keyword evidence="5" id="KW-0391">Immunity</keyword>
<evidence type="ECO:0000256" key="1">
    <source>
        <dbReference type="ARBA" id="ARBA00022588"/>
    </source>
</evidence>
<dbReference type="GeneID" id="127364686"/>
<dbReference type="InterPro" id="IPR001841">
    <property type="entry name" value="Znf_RING"/>
</dbReference>
<evidence type="ECO:0000259" key="10">
    <source>
        <dbReference type="PROSITE" id="PS50188"/>
    </source>
</evidence>
<keyword evidence="3 6" id="KW-0863">Zinc-finger</keyword>
<dbReference type="PANTHER" id="PTHR25465:SF5">
    <property type="entry name" value="E3 UBIQUITIN_ISG15 LIGASE TRIM25-RELATED"/>
    <property type="match status" value="1"/>
</dbReference>
<dbReference type="CDD" id="cd19769">
    <property type="entry name" value="Bbox2_TRIM16-like"/>
    <property type="match status" value="1"/>
</dbReference>
<dbReference type="SUPFAM" id="SSF49899">
    <property type="entry name" value="Concanavalin A-like lectins/glucanases"/>
    <property type="match status" value="1"/>
</dbReference>
<dbReference type="OrthoDB" id="9049620at2759"/>
<evidence type="ECO:0000259" key="8">
    <source>
        <dbReference type="PROSITE" id="PS50089"/>
    </source>
</evidence>
<dbReference type="AlphaFoldDB" id="A0A8C4DZ72"/>
<dbReference type="SMART" id="SM00449">
    <property type="entry name" value="SPRY"/>
    <property type="match status" value="1"/>
</dbReference>
<dbReference type="Pfam" id="PF25600">
    <property type="entry name" value="TRIM_CC"/>
    <property type="match status" value="1"/>
</dbReference>
<dbReference type="GO" id="GO:0008270">
    <property type="term" value="F:zinc ion binding"/>
    <property type="evidence" value="ECO:0007669"/>
    <property type="project" value="UniProtKB-KW"/>
</dbReference>
<dbReference type="Pfam" id="PF00643">
    <property type="entry name" value="zf-B_box"/>
    <property type="match status" value="1"/>
</dbReference>
<dbReference type="Ensembl" id="ENSDLAT00005011696.2">
    <property type="protein sequence ID" value="ENSDLAP00005010685.2"/>
    <property type="gene ID" value="ENSDLAG00005031869.1"/>
</dbReference>
<dbReference type="InterPro" id="IPR051051">
    <property type="entry name" value="E3_ubiq-ligase_TRIM/RNF"/>
</dbReference>
<dbReference type="Pfam" id="PF15227">
    <property type="entry name" value="zf-C3HC4_4"/>
    <property type="match status" value="1"/>
</dbReference>
<keyword evidence="2" id="KW-0479">Metal-binding</keyword>
<dbReference type="GO" id="GO:0045087">
    <property type="term" value="P:innate immune response"/>
    <property type="evidence" value="ECO:0007669"/>
    <property type="project" value="UniProtKB-KW"/>
</dbReference>
<dbReference type="Pfam" id="PF13765">
    <property type="entry name" value="PRY"/>
    <property type="match status" value="1"/>
</dbReference>
<dbReference type="CDD" id="cd16040">
    <property type="entry name" value="SPRY_PRY_SNTX"/>
    <property type="match status" value="1"/>
</dbReference>
<dbReference type="SUPFAM" id="SSF57845">
    <property type="entry name" value="B-box zinc-binding domain"/>
    <property type="match status" value="1"/>
</dbReference>
<dbReference type="InterPro" id="IPR043136">
    <property type="entry name" value="B30.2/SPRY_sf"/>
</dbReference>
<protein>
    <recommendedName>
        <fullName evidence="13">Tripartite motif-containing protein 16</fullName>
    </recommendedName>
</protein>
<evidence type="ECO:0000256" key="3">
    <source>
        <dbReference type="ARBA" id="ARBA00022771"/>
    </source>
</evidence>
<evidence type="ECO:0000256" key="7">
    <source>
        <dbReference type="SAM" id="Coils"/>
    </source>
</evidence>
<dbReference type="Gene3D" id="3.30.40.10">
    <property type="entry name" value="Zinc/RING finger domain, C3HC4 (zinc finger)"/>
    <property type="match status" value="1"/>
</dbReference>
<dbReference type="Gene3D" id="2.60.120.920">
    <property type="match status" value="1"/>
</dbReference>
<evidence type="ECO:0000256" key="6">
    <source>
        <dbReference type="PROSITE-ProRule" id="PRU00024"/>
    </source>
</evidence>
<dbReference type="InterPro" id="IPR013320">
    <property type="entry name" value="ConA-like_dom_sf"/>
</dbReference>
<keyword evidence="1" id="KW-0399">Innate immunity</keyword>
<dbReference type="InterPro" id="IPR013083">
    <property type="entry name" value="Znf_RING/FYVE/PHD"/>
</dbReference>
<dbReference type="PROSITE" id="PS50188">
    <property type="entry name" value="B302_SPRY"/>
    <property type="match status" value="1"/>
</dbReference>